<comment type="catalytic activity">
    <reaction evidence="5">
        <text>O-phospho-L-tyrosyl-[protein] + H2O = L-tyrosyl-[protein] + phosphate</text>
        <dbReference type="Rhea" id="RHEA:10684"/>
        <dbReference type="Rhea" id="RHEA-COMP:10136"/>
        <dbReference type="Rhea" id="RHEA-COMP:20101"/>
        <dbReference type="ChEBI" id="CHEBI:15377"/>
        <dbReference type="ChEBI" id="CHEBI:43474"/>
        <dbReference type="ChEBI" id="CHEBI:46858"/>
        <dbReference type="ChEBI" id="CHEBI:61978"/>
        <dbReference type="EC" id="3.1.3.48"/>
    </reaction>
</comment>
<dbReference type="EC" id="3.1.3.48" evidence="2"/>
<accession>A0ABY1CHP8</accession>
<dbReference type="RefSeq" id="WP_054791875.1">
    <property type="nucleotide sequence ID" value="NZ_LT630003.1"/>
</dbReference>
<protein>
    <recommendedName>
        <fullName evidence="2">protein-tyrosine-phosphatase</fullName>
        <ecNumber evidence="2">3.1.3.48</ecNumber>
    </recommendedName>
</protein>
<dbReference type="PRINTS" id="PR00719">
    <property type="entry name" value="LMWPTPASE"/>
</dbReference>
<dbReference type="CDD" id="cd16343">
    <property type="entry name" value="LMWPTP"/>
    <property type="match status" value="1"/>
</dbReference>
<evidence type="ECO:0000259" key="6">
    <source>
        <dbReference type="SMART" id="SM00226"/>
    </source>
</evidence>
<dbReference type="InterPro" id="IPR050438">
    <property type="entry name" value="LMW_PTPase"/>
</dbReference>
<dbReference type="InterPro" id="IPR036196">
    <property type="entry name" value="Ptyr_pPase_sf"/>
</dbReference>
<dbReference type="SUPFAM" id="SSF52788">
    <property type="entry name" value="Phosphotyrosine protein phosphatases I"/>
    <property type="match status" value="1"/>
</dbReference>
<reference evidence="7 8" key="1">
    <citation type="submission" date="2016-10" db="EMBL/GenBank/DDBJ databases">
        <authorList>
            <person name="Varghese N."/>
            <person name="Submissions S."/>
        </authorList>
    </citation>
    <scope>NUCLEOTIDE SEQUENCE [LARGE SCALE GENOMIC DNA]</scope>
    <source>
        <strain evidence="7 8">ATCC 19403</strain>
    </source>
</reference>
<dbReference type="PANTHER" id="PTHR11717">
    <property type="entry name" value="LOW MOLECULAR WEIGHT PROTEIN TYROSINE PHOSPHATASE"/>
    <property type="match status" value="1"/>
</dbReference>
<evidence type="ECO:0000256" key="3">
    <source>
        <dbReference type="ARBA" id="ARBA00022801"/>
    </source>
</evidence>
<proteinExistence type="inferred from homology"/>
<organism evidence="7 8">
    <name type="scientific">Lacrimispora sphenoides JCM 1415</name>
    <dbReference type="NCBI Taxonomy" id="1297793"/>
    <lineage>
        <taxon>Bacteria</taxon>
        <taxon>Bacillati</taxon>
        <taxon>Bacillota</taxon>
        <taxon>Clostridia</taxon>
        <taxon>Lachnospirales</taxon>
        <taxon>Lachnospiraceae</taxon>
        <taxon>Lacrimispora</taxon>
    </lineage>
</organism>
<dbReference type="Gene3D" id="3.40.50.2300">
    <property type="match status" value="1"/>
</dbReference>
<name>A0ABY1CHP8_9FIRM</name>
<evidence type="ECO:0000313" key="8">
    <source>
        <dbReference type="Proteomes" id="UP000198970"/>
    </source>
</evidence>
<evidence type="ECO:0000256" key="1">
    <source>
        <dbReference type="ARBA" id="ARBA00011063"/>
    </source>
</evidence>
<dbReference type="InterPro" id="IPR017867">
    <property type="entry name" value="Tyr_phospatase_low_mol_wt"/>
</dbReference>
<keyword evidence="3" id="KW-0378">Hydrolase</keyword>
<keyword evidence="4" id="KW-0904">Protein phosphatase</keyword>
<dbReference type="SMART" id="SM00226">
    <property type="entry name" value="LMWPc"/>
    <property type="match status" value="1"/>
</dbReference>
<evidence type="ECO:0000256" key="4">
    <source>
        <dbReference type="ARBA" id="ARBA00022912"/>
    </source>
</evidence>
<gene>
    <name evidence="7" type="ORF">SAMN02745906_4412</name>
</gene>
<feature type="domain" description="Phosphotyrosine protein phosphatase I" evidence="6">
    <location>
        <begin position="9"/>
        <end position="154"/>
    </location>
</feature>
<evidence type="ECO:0000256" key="2">
    <source>
        <dbReference type="ARBA" id="ARBA00013064"/>
    </source>
</evidence>
<comment type="similarity">
    <text evidence="1">Belongs to the low molecular weight phosphotyrosine protein phosphatase family.</text>
</comment>
<sequence>MTNQYQNTINLLFVCHGNICRSPMAEFVMKDMIEKEHLGNRFYVASAATSTEEIGNPVHRGTREKLRKYGISTDGKYAVQLSRKDYDKYDYLIGMEQRNVTNMLRILGGDPEGKVKRLLDYSSDPRDIADPWYTGDFDRTFDDVNEGCKALLTFILEQETEGKYR</sequence>
<evidence type="ECO:0000313" key="7">
    <source>
        <dbReference type="EMBL" id="SEU05228.1"/>
    </source>
</evidence>
<evidence type="ECO:0000256" key="5">
    <source>
        <dbReference type="ARBA" id="ARBA00051722"/>
    </source>
</evidence>
<dbReference type="Proteomes" id="UP000198970">
    <property type="component" value="Chromosome I"/>
</dbReference>
<dbReference type="InterPro" id="IPR023485">
    <property type="entry name" value="Ptyr_pPase"/>
</dbReference>
<dbReference type="EMBL" id="LT630003">
    <property type="protein sequence ID" value="SEU05228.1"/>
    <property type="molecule type" value="Genomic_DNA"/>
</dbReference>
<dbReference type="PANTHER" id="PTHR11717:SF7">
    <property type="entry name" value="LOW MOLECULAR WEIGHT PHOSPHOTYROSINE PROTEIN PHOSPHATASE"/>
    <property type="match status" value="1"/>
</dbReference>
<dbReference type="Pfam" id="PF01451">
    <property type="entry name" value="LMWPc"/>
    <property type="match status" value="1"/>
</dbReference>
<keyword evidence="8" id="KW-1185">Reference proteome</keyword>